<evidence type="ECO:0000313" key="2">
    <source>
        <dbReference type="Proteomes" id="UP001420932"/>
    </source>
</evidence>
<name>A0AAP0LDU2_9MAGN</name>
<dbReference type="EMBL" id="JBBNAF010000001">
    <property type="protein sequence ID" value="KAK9169156.1"/>
    <property type="molecule type" value="Genomic_DNA"/>
</dbReference>
<evidence type="ECO:0000313" key="1">
    <source>
        <dbReference type="EMBL" id="KAK9169156.1"/>
    </source>
</evidence>
<protein>
    <submittedName>
        <fullName evidence="1">Uncharacterized protein</fullName>
    </submittedName>
</protein>
<accession>A0AAP0LDU2</accession>
<organism evidence="1 2">
    <name type="scientific">Stephania yunnanensis</name>
    <dbReference type="NCBI Taxonomy" id="152371"/>
    <lineage>
        <taxon>Eukaryota</taxon>
        <taxon>Viridiplantae</taxon>
        <taxon>Streptophyta</taxon>
        <taxon>Embryophyta</taxon>
        <taxon>Tracheophyta</taxon>
        <taxon>Spermatophyta</taxon>
        <taxon>Magnoliopsida</taxon>
        <taxon>Ranunculales</taxon>
        <taxon>Menispermaceae</taxon>
        <taxon>Menispermoideae</taxon>
        <taxon>Cissampelideae</taxon>
        <taxon>Stephania</taxon>
    </lineage>
</organism>
<dbReference type="Proteomes" id="UP001420932">
    <property type="component" value="Unassembled WGS sequence"/>
</dbReference>
<sequence>MNNGIVAIYLKGNDVKICQTQLGITYSQLDEIKRLLRLLNKGMFDIKDICNATIP</sequence>
<dbReference type="AlphaFoldDB" id="A0AAP0LDU2"/>
<proteinExistence type="predicted"/>
<comment type="caution">
    <text evidence="1">The sequence shown here is derived from an EMBL/GenBank/DDBJ whole genome shotgun (WGS) entry which is preliminary data.</text>
</comment>
<gene>
    <name evidence="1" type="ORF">Syun_001296</name>
</gene>
<keyword evidence="2" id="KW-1185">Reference proteome</keyword>
<reference evidence="1 2" key="1">
    <citation type="submission" date="2024-01" db="EMBL/GenBank/DDBJ databases">
        <title>Genome assemblies of Stephania.</title>
        <authorList>
            <person name="Yang L."/>
        </authorList>
    </citation>
    <scope>NUCLEOTIDE SEQUENCE [LARGE SCALE GENOMIC DNA]</scope>
    <source>
        <strain evidence="1">YNDBR</strain>
        <tissue evidence="1">Leaf</tissue>
    </source>
</reference>